<evidence type="ECO:0000256" key="6">
    <source>
        <dbReference type="SAM" id="MobiDB-lite"/>
    </source>
</evidence>
<sequence>MSGIIHPPESVYNLLPREEDDPHKPPRYVSKFRPAVLIETKTKKHSMRTMGPAAVEAPSPHNYLKSHSKESKSAEKAEYSKEARHSCTQKKPPVPARTDVPPVVFHTGKNFIKTVKIVPMKPKPAACIDIKGYKQVLEDSGLVPKYTKKKDYGEVPKYLQQRSQEQQRAQEDFENFVKDHREQAALTNLSEERRQAVLEGLKKTWDQLHHEYQCLPLVTETMSQKSHRQQLETKMTQVENDIKLIQRFKTIYVPKYTPKYREDYVRETTSQKEPMRSIGPLKVPRSSPKNYLKKQRKQPKAPQGERHVCDERKPLIPDSKNKLQLLRKKIDYVTTAIAEQRCTDRSRPQAIADSHKGHKYFPENSGLFPQHVHKKDYGKVPAYLRQRASEERNKLEGDCIQLHEQKEHAIRKRLQNQSDALLGLRRVWYQIASETSRIPLSMESSLIRSYKQRLEDKLLWVENSFKCAQKCLEKMS</sequence>
<reference evidence="8 9" key="1">
    <citation type="submission" date="2019-04" db="EMBL/GenBank/DDBJ databases">
        <title>Chromosome genome assembly for Takifugu flavidus.</title>
        <authorList>
            <person name="Xiao S."/>
        </authorList>
    </citation>
    <scope>NUCLEOTIDE SEQUENCE [LARGE SCALE GENOMIC DNA]</scope>
    <source>
        <strain evidence="8">HTHZ2018</strain>
        <tissue evidence="8">Muscle</tissue>
    </source>
</reference>
<feature type="domain" description="Enkurin" evidence="7">
    <location>
        <begin position="161"/>
        <end position="253"/>
    </location>
</feature>
<feature type="region of interest" description="Disordered" evidence="6">
    <location>
        <begin position="267"/>
        <end position="313"/>
    </location>
</feature>
<evidence type="ECO:0000313" key="9">
    <source>
        <dbReference type="Proteomes" id="UP000324091"/>
    </source>
</evidence>
<evidence type="ECO:0000256" key="5">
    <source>
        <dbReference type="ARBA" id="ARBA00023273"/>
    </source>
</evidence>
<dbReference type="PANTHER" id="PTHR21490:SF0">
    <property type="entry name" value="ENKURIN"/>
    <property type="match status" value="1"/>
</dbReference>
<accession>A0A5C6NUS2</accession>
<evidence type="ECO:0000256" key="3">
    <source>
        <dbReference type="ARBA" id="ARBA00022490"/>
    </source>
</evidence>
<protein>
    <submittedName>
        <fullName evidence="8">Enkurin</fullName>
    </submittedName>
</protein>
<gene>
    <name evidence="8" type="ORF">D4764_17G0002080</name>
</gene>
<dbReference type="GO" id="GO:0005516">
    <property type="term" value="F:calmodulin binding"/>
    <property type="evidence" value="ECO:0007669"/>
    <property type="project" value="TreeGrafter"/>
</dbReference>
<dbReference type="EMBL" id="RHFK02000009">
    <property type="protein sequence ID" value="TWW70725.1"/>
    <property type="molecule type" value="Genomic_DNA"/>
</dbReference>
<name>A0A5C6NUS2_9TELE</name>
<comment type="subcellular location">
    <subcellularLocation>
        <location evidence="1">Cell projection</location>
        <location evidence="1">Cilium</location>
    </subcellularLocation>
    <subcellularLocation>
        <location evidence="2">Cytoplasm</location>
        <location evidence="2">Cytoskeleton</location>
    </subcellularLocation>
</comment>
<dbReference type="PANTHER" id="PTHR21490">
    <property type="entry name" value="ENKURIN-RELATED"/>
    <property type="match status" value="1"/>
</dbReference>
<dbReference type="InterPro" id="IPR027012">
    <property type="entry name" value="Enkurin_dom"/>
</dbReference>
<feature type="compositionally biased region" description="Basic and acidic residues" evidence="6">
    <location>
        <begin position="303"/>
        <end position="313"/>
    </location>
</feature>
<feature type="region of interest" description="Disordered" evidence="6">
    <location>
        <begin position="1"/>
        <end position="101"/>
    </location>
</feature>
<comment type="caution">
    <text evidence="8">The sequence shown here is derived from an EMBL/GenBank/DDBJ whole genome shotgun (WGS) entry which is preliminary data.</text>
</comment>
<dbReference type="Pfam" id="PF13864">
    <property type="entry name" value="Enkurin"/>
    <property type="match status" value="2"/>
</dbReference>
<dbReference type="PROSITE" id="PS51665">
    <property type="entry name" value="ENKURIN"/>
    <property type="match status" value="1"/>
</dbReference>
<dbReference type="InterPro" id="IPR052102">
    <property type="entry name" value="Enkurin_domain-protein"/>
</dbReference>
<keyword evidence="9" id="KW-1185">Reference proteome</keyword>
<evidence type="ECO:0000259" key="7">
    <source>
        <dbReference type="PROSITE" id="PS51665"/>
    </source>
</evidence>
<evidence type="ECO:0000256" key="2">
    <source>
        <dbReference type="ARBA" id="ARBA00004245"/>
    </source>
</evidence>
<feature type="compositionally biased region" description="Basic and acidic residues" evidence="6">
    <location>
        <begin position="67"/>
        <end position="85"/>
    </location>
</feature>
<evidence type="ECO:0000256" key="1">
    <source>
        <dbReference type="ARBA" id="ARBA00004138"/>
    </source>
</evidence>
<dbReference type="AlphaFoldDB" id="A0A5C6NUS2"/>
<evidence type="ECO:0000256" key="4">
    <source>
        <dbReference type="ARBA" id="ARBA00023212"/>
    </source>
</evidence>
<organism evidence="8 9">
    <name type="scientific">Takifugu flavidus</name>
    <name type="common">sansaifugu</name>
    <dbReference type="NCBI Taxonomy" id="433684"/>
    <lineage>
        <taxon>Eukaryota</taxon>
        <taxon>Metazoa</taxon>
        <taxon>Chordata</taxon>
        <taxon>Craniata</taxon>
        <taxon>Vertebrata</taxon>
        <taxon>Euteleostomi</taxon>
        <taxon>Actinopterygii</taxon>
        <taxon>Neopterygii</taxon>
        <taxon>Teleostei</taxon>
        <taxon>Neoteleostei</taxon>
        <taxon>Acanthomorphata</taxon>
        <taxon>Eupercaria</taxon>
        <taxon>Tetraodontiformes</taxon>
        <taxon>Tetradontoidea</taxon>
        <taxon>Tetraodontidae</taxon>
        <taxon>Takifugu</taxon>
    </lineage>
</organism>
<evidence type="ECO:0000313" key="8">
    <source>
        <dbReference type="EMBL" id="TWW70725.1"/>
    </source>
</evidence>
<proteinExistence type="predicted"/>
<keyword evidence="4" id="KW-0206">Cytoskeleton</keyword>
<dbReference type="Proteomes" id="UP000324091">
    <property type="component" value="Chromosome 17"/>
</dbReference>
<dbReference type="GO" id="GO:0001669">
    <property type="term" value="C:acrosomal vesicle"/>
    <property type="evidence" value="ECO:0007669"/>
    <property type="project" value="TreeGrafter"/>
</dbReference>
<keyword evidence="3" id="KW-0963">Cytoplasm</keyword>
<dbReference type="GO" id="GO:0005879">
    <property type="term" value="C:axonemal microtubule"/>
    <property type="evidence" value="ECO:0007669"/>
    <property type="project" value="TreeGrafter"/>
</dbReference>
<keyword evidence="5" id="KW-0966">Cell projection</keyword>